<dbReference type="Proteomes" id="UP000682111">
    <property type="component" value="Unassembled WGS sequence"/>
</dbReference>
<proteinExistence type="predicted"/>
<protein>
    <submittedName>
        <fullName evidence="3">Uncharacterized protein</fullName>
    </submittedName>
</protein>
<evidence type="ECO:0000256" key="1">
    <source>
        <dbReference type="SAM" id="Phobius"/>
    </source>
</evidence>
<dbReference type="RefSeq" id="WP_095310587.1">
    <property type="nucleotide sequence ID" value="NZ_BORC01000003.1"/>
</dbReference>
<keyword evidence="1" id="KW-1133">Transmembrane helix</keyword>
<dbReference type="EMBL" id="BORC01000003">
    <property type="protein sequence ID" value="GIN62163.1"/>
    <property type="molecule type" value="Genomic_DNA"/>
</dbReference>
<reference evidence="3" key="1">
    <citation type="submission" date="2021-03" db="EMBL/GenBank/DDBJ databases">
        <title>Antimicrobial resistance genes in bacteria isolated from Japanese honey, and their potential for conferring macrolide and lincosamide resistance in the American foulbrood pathogen Paenibacillus larvae.</title>
        <authorList>
            <person name="Okamoto M."/>
            <person name="Kumagai M."/>
            <person name="Kanamori H."/>
            <person name="Takamatsu D."/>
        </authorList>
    </citation>
    <scope>NUCLEOTIDE SEQUENCE</scope>
    <source>
        <strain evidence="3">J27TS8</strain>
    </source>
</reference>
<evidence type="ECO:0000313" key="4">
    <source>
        <dbReference type="Proteomes" id="UP000682111"/>
    </source>
</evidence>
<gene>
    <name evidence="3" type="ORF">J27TS8_21560</name>
</gene>
<evidence type="ECO:0000313" key="3">
    <source>
        <dbReference type="EMBL" id="GIN62163.1"/>
    </source>
</evidence>
<dbReference type="AlphaFoldDB" id="A0A920BTP2"/>
<sequence>MKKTLIITFILLFSIFSYSHTEHHLTHDKFNIAIDNSTFESSDPHSGHPVDDSLKFIPASSSFAPIIVIFILMSTTLLFLFIRFKRVMAMLTPIHFQSNYVVHSLLIY</sequence>
<keyword evidence="4" id="KW-1185">Reference proteome</keyword>
<organism evidence="3 4">
    <name type="scientific">Robertmurraya siralis</name>
    <dbReference type="NCBI Taxonomy" id="77777"/>
    <lineage>
        <taxon>Bacteria</taxon>
        <taxon>Bacillati</taxon>
        <taxon>Bacillota</taxon>
        <taxon>Bacilli</taxon>
        <taxon>Bacillales</taxon>
        <taxon>Bacillaceae</taxon>
        <taxon>Robertmurraya</taxon>
    </lineage>
</organism>
<accession>A0A920BTP2</accession>
<comment type="caution">
    <text evidence="3">The sequence shown here is derived from an EMBL/GenBank/DDBJ whole genome shotgun (WGS) entry which is preliminary data.</text>
</comment>
<dbReference type="OrthoDB" id="9976519at2"/>
<keyword evidence="1" id="KW-0812">Transmembrane</keyword>
<keyword evidence="1" id="KW-0472">Membrane</keyword>
<keyword evidence="2" id="KW-0732">Signal</keyword>
<name>A0A920BTP2_9BACI</name>
<evidence type="ECO:0000256" key="2">
    <source>
        <dbReference type="SAM" id="SignalP"/>
    </source>
</evidence>
<feature type="chain" id="PRO_5038392843" evidence="2">
    <location>
        <begin position="20"/>
        <end position="108"/>
    </location>
</feature>
<feature type="transmembrane region" description="Helical" evidence="1">
    <location>
        <begin position="63"/>
        <end position="82"/>
    </location>
</feature>
<feature type="signal peptide" evidence="2">
    <location>
        <begin position="1"/>
        <end position="19"/>
    </location>
</feature>